<feature type="domain" description="MmeI-like DNA-methyltransferase" evidence="8">
    <location>
        <begin position="376"/>
        <end position="661"/>
    </location>
</feature>
<evidence type="ECO:0000313" key="10">
    <source>
        <dbReference type="Proteomes" id="UP001221411"/>
    </source>
</evidence>
<name>A0ABT5EZA6_9BACT</name>
<evidence type="ECO:0000256" key="3">
    <source>
        <dbReference type="ARBA" id="ARBA00022679"/>
    </source>
</evidence>
<dbReference type="RefSeq" id="WP_271925525.1">
    <property type="nucleotide sequence ID" value="NZ_JAQNDO010000001.1"/>
</dbReference>
<organism evidence="9 10">
    <name type="scientific">Polyangium mundeleinium</name>
    <dbReference type="NCBI Taxonomy" id="2995306"/>
    <lineage>
        <taxon>Bacteria</taxon>
        <taxon>Pseudomonadati</taxon>
        <taxon>Myxococcota</taxon>
        <taxon>Polyangia</taxon>
        <taxon>Polyangiales</taxon>
        <taxon>Polyangiaceae</taxon>
        <taxon>Polyangium</taxon>
    </lineage>
</organism>
<dbReference type="Pfam" id="PF20473">
    <property type="entry name" value="MmeI_Mtase"/>
    <property type="match status" value="1"/>
</dbReference>
<evidence type="ECO:0000313" key="9">
    <source>
        <dbReference type="EMBL" id="MDC0747163.1"/>
    </source>
</evidence>
<proteinExistence type="predicted"/>
<dbReference type="InterPro" id="IPR046817">
    <property type="entry name" value="MmeI_N"/>
</dbReference>
<dbReference type="Gene3D" id="3.40.50.150">
    <property type="entry name" value="Vaccinia Virus protein VP39"/>
    <property type="match status" value="1"/>
</dbReference>
<dbReference type="InterPro" id="IPR046819">
    <property type="entry name" value="MmeI_hel"/>
</dbReference>
<keyword evidence="3" id="KW-0808">Transferase</keyword>
<dbReference type="SUPFAM" id="SSF53335">
    <property type="entry name" value="S-adenosyl-L-methionine-dependent methyltransferases"/>
    <property type="match status" value="1"/>
</dbReference>
<protein>
    <recommendedName>
        <fullName evidence="1">site-specific DNA-methyltransferase (adenine-specific)</fullName>
        <ecNumber evidence="1">2.1.1.72</ecNumber>
    </recommendedName>
</protein>
<accession>A0ABT5EZA6</accession>
<dbReference type="InterPro" id="IPR046816">
    <property type="entry name" value="MmeI_Mtase"/>
</dbReference>
<evidence type="ECO:0000259" key="8">
    <source>
        <dbReference type="Pfam" id="PF20473"/>
    </source>
</evidence>
<dbReference type="InterPro" id="IPR046820">
    <property type="entry name" value="MmeI_TRD"/>
</dbReference>
<dbReference type="EC" id="2.1.1.72" evidence="1"/>
<comment type="catalytic activity">
    <reaction evidence="4">
        <text>a 2'-deoxyadenosine in DNA + S-adenosyl-L-methionine = an N(6)-methyl-2'-deoxyadenosine in DNA + S-adenosyl-L-homocysteine + H(+)</text>
        <dbReference type="Rhea" id="RHEA:15197"/>
        <dbReference type="Rhea" id="RHEA-COMP:12418"/>
        <dbReference type="Rhea" id="RHEA-COMP:12419"/>
        <dbReference type="ChEBI" id="CHEBI:15378"/>
        <dbReference type="ChEBI" id="CHEBI:57856"/>
        <dbReference type="ChEBI" id="CHEBI:59789"/>
        <dbReference type="ChEBI" id="CHEBI:90615"/>
        <dbReference type="ChEBI" id="CHEBI:90616"/>
        <dbReference type="EC" id="2.1.1.72"/>
    </reaction>
</comment>
<feature type="domain" description="MmeI-like N-terminal" evidence="5">
    <location>
        <begin position="1"/>
        <end position="206"/>
    </location>
</feature>
<dbReference type="EMBL" id="JAQNDO010000001">
    <property type="protein sequence ID" value="MDC0747163.1"/>
    <property type="molecule type" value="Genomic_DNA"/>
</dbReference>
<feature type="domain" description="MmeI-like helicase spacer" evidence="6">
    <location>
        <begin position="214"/>
        <end position="285"/>
    </location>
</feature>
<gene>
    <name evidence="9" type="ORF">POL67_37890</name>
</gene>
<dbReference type="Pfam" id="PF20464">
    <property type="entry name" value="MmeI_N"/>
    <property type="match status" value="1"/>
</dbReference>
<evidence type="ECO:0000259" key="7">
    <source>
        <dbReference type="Pfam" id="PF20466"/>
    </source>
</evidence>
<dbReference type="Proteomes" id="UP001221411">
    <property type="component" value="Unassembled WGS sequence"/>
</dbReference>
<keyword evidence="2" id="KW-0489">Methyltransferase</keyword>
<evidence type="ECO:0000259" key="6">
    <source>
        <dbReference type="Pfam" id="PF20465"/>
    </source>
</evidence>
<dbReference type="PANTHER" id="PTHR33841:SF1">
    <property type="entry name" value="DNA METHYLTRANSFERASE A"/>
    <property type="match status" value="1"/>
</dbReference>
<dbReference type="PRINTS" id="PR00507">
    <property type="entry name" value="N12N6MTFRASE"/>
</dbReference>
<reference evidence="9 10" key="1">
    <citation type="submission" date="2022-11" db="EMBL/GenBank/DDBJ databases">
        <title>Minimal conservation of predation-associated metabolite biosynthetic gene clusters underscores biosynthetic potential of Myxococcota including descriptions for ten novel species: Archangium lansinium sp. nov., Myxococcus landrumus sp. nov., Nannocystis bai.</title>
        <authorList>
            <person name="Ahearne A."/>
            <person name="Stevens C."/>
            <person name="Dowd S."/>
        </authorList>
    </citation>
    <scope>NUCLEOTIDE SEQUENCE [LARGE SCALE GENOMIC DNA]</scope>
    <source>
        <strain evidence="9 10">RJM3</strain>
    </source>
</reference>
<feature type="domain" description="MmeI-like target recognition" evidence="7">
    <location>
        <begin position="762"/>
        <end position="920"/>
    </location>
</feature>
<dbReference type="InterPro" id="IPR029063">
    <property type="entry name" value="SAM-dependent_MTases_sf"/>
</dbReference>
<sequence>MDVAAFVEKWSASGASERANKDLFLAELCDVLGVPRPEPATGDPARDRYVFEKPIPMTQEGGKVTTKRADLYKHGCFLLEAKQAAAVGTKKSGKTQRGTDSWDLAMVDARGQALGYASALDDPPPFLVVCDIGYVFELYADFDGTRRWPAFPNAQNRRIYLRDLAKHVDTLRAVFTDPLSLDPSRRAERVTREVAAQLAELAKKLEVEKNPPEAVAKFLMRCIFTMFAEDVALLPSRLFTEGLEHHWITNPRAFPAAIEGLWTAMNEGTSFSYFGKLLRFNGGLFKQPTGLPLSKESLALLLEAARRDWSEVDPAIFGTLLERALNPKERHKLGAHYTPRAYVERLIRPTIEEPLREEWENVQTAARKLYQSGKEKEARAAVRTYHAKLTQTRVLDPACGSGNFLYVTLDLFKRLESEVLALLNDLGERQELLHATGIRVTPGQFLGIEVKPWAKEIAELVLWIGYLQWHFRTYGRLTPPPEPVLRDFQNIECRDAVLAWDNVELVRDEKGKPVTRWDGETMKKHPVTGEMVPDEKATVPVHRYVNPRKAGWPEAGYIIGNPPFLGNWRMRTELGNGYTEALRASYPEVPDSADFVMYWWHHAAALVRRGAVSRAGLITTTSITQTRNRRIVQAHLEEENPASLVFAIADHPWTTAKYDQASGGAEVRTAMTVLAPGQQDGLRGRVVREFHAENGEVRVDLDWCSGRINTDLTVGANVAGASALRSNLGLSSPGVKLHGAGFLVEPKDLQKLGVGSIRGIERHIRPYRNGNDLAAHPRGLYVIDLDGLTAEQVRARFPAVYHRIVERVKPERDHNNERYRRENWWLFGRRNTELRGALRGLSRYIATPESARRRYFVFLDGEILPDNMVVAVAVDDAYFLGVLSSRVHVCWALAAGGRLGIRHDPRYNKTRCFDPFPFPEASPRLRKRIAHLAERLDSHRKQQQASHPSLTLTKLYKALDVVRAGGTLDESDKNVWEAGLGATLLSLHEDLDAAVFEAYGWPSDLTDEQLLEKLVALNAERAAEEARGIVRWLRPAFQNPSGAQAATQTTIATVEEAPDDEVAPAAAAPKAKPWPKKLPEQIAAVRDRLGTLRGAFSADDIAAGFKGAKMADVADLLDGLAAVGVVVSVERGERWKVARRRAAS</sequence>
<dbReference type="InterPro" id="IPR050953">
    <property type="entry name" value="N4_N6_ade-DNA_methylase"/>
</dbReference>
<dbReference type="PANTHER" id="PTHR33841">
    <property type="entry name" value="DNA METHYLTRANSFERASE YEEA-RELATED"/>
    <property type="match status" value="1"/>
</dbReference>
<evidence type="ECO:0000259" key="5">
    <source>
        <dbReference type="Pfam" id="PF20464"/>
    </source>
</evidence>
<keyword evidence="10" id="KW-1185">Reference proteome</keyword>
<comment type="caution">
    <text evidence="9">The sequence shown here is derived from an EMBL/GenBank/DDBJ whole genome shotgun (WGS) entry which is preliminary data.</text>
</comment>
<evidence type="ECO:0000256" key="1">
    <source>
        <dbReference type="ARBA" id="ARBA00011900"/>
    </source>
</evidence>
<evidence type="ECO:0000256" key="4">
    <source>
        <dbReference type="ARBA" id="ARBA00047942"/>
    </source>
</evidence>
<dbReference type="Pfam" id="PF20466">
    <property type="entry name" value="MmeI_TRD"/>
    <property type="match status" value="1"/>
</dbReference>
<dbReference type="Pfam" id="PF20465">
    <property type="entry name" value="MmeI_hel"/>
    <property type="match status" value="1"/>
</dbReference>
<evidence type="ECO:0000256" key="2">
    <source>
        <dbReference type="ARBA" id="ARBA00022603"/>
    </source>
</evidence>